<reference evidence="1 2" key="1">
    <citation type="submission" date="2019-05" db="EMBL/GenBank/DDBJ databases">
        <title>Mikania micrantha, genome provides insights into the molecular mechanism of rapid growth.</title>
        <authorList>
            <person name="Liu B."/>
        </authorList>
    </citation>
    <scope>NUCLEOTIDE SEQUENCE [LARGE SCALE GENOMIC DNA]</scope>
    <source>
        <strain evidence="1">NLD-2019</strain>
        <tissue evidence="1">Leaf</tissue>
    </source>
</reference>
<name>A0A5N6MBP0_9ASTR</name>
<keyword evidence="2" id="KW-1185">Reference proteome</keyword>
<dbReference type="Proteomes" id="UP000326396">
    <property type="component" value="Linkage Group LG6"/>
</dbReference>
<dbReference type="AlphaFoldDB" id="A0A5N6MBP0"/>
<organism evidence="1 2">
    <name type="scientific">Mikania micrantha</name>
    <name type="common">bitter vine</name>
    <dbReference type="NCBI Taxonomy" id="192012"/>
    <lineage>
        <taxon>Eukaryota</taxon>
        <taxon>Viridiplantae</taxon>
        <taxon>Streptophyta</taxon>
        <taxon>Embryophyta</taxon>
        <taxon>Tracheophyta</taxon>
        <taxon>Spermatophyta</taxon>
        <taxon>Magnoliopsida</taxon>
        <taxon>eudicotyledons</taxon>
        <taxon>Gunneridae</taxon>
        <taxon>Pentapetalae</taxon>
        <taxon>asterids</taxon>
        <taxon>campanulids</taxon>
        <taxon>Asterales</taxon>
        <taxon>Asteraceae</taxon>
        <taxon>Asteroideae</taxon>
        <taxon>Heliantheae alliance</taxon>
        <taxon>Eupatorieae</taxon>
        <taxon>Mikania</taxon>
    </lineage>
</organism>
<dbReference type="EMBL" id="SZYD01000016">
    <property type="protein sequence ID" value="KAD3338069.1"/>
    <property type="molecule type" value="Genomic_DNA"/>
</dbReference>
<protein>
    <submittedName>
        <fullName evidence="1">Uncharacterized protein</fullName>
    </submittedName>
</protein>
<comment type="caution">
    <text evidence="1">The sequence shown here is derived from an EMBL/GenBank/DDBJ whole genome shotgun (WGS) entry which is preliminary data.</text>
</comment>
<evidence type="ECO:0000313" key="2">
    <source>
        <dbReference type="Proteomes" id="UP000326396"/>
    </source>
</evidence>
<accession>A0A5N6MBP0</accession>
<evidence type="ECO:0000313" key="1">
    <source>
        <dbReference type="EMBL" id="KAD3338069.1"/>
    </source>
</evidence>
<proteinExistence type="predicted"/>
<gene>
    <name evidence="1" type="ORF">E3N88_33590</name>
</gene>
<sequence>MSSSIHQKASREWCGSKAKEISKTVENTVVNEDESSDEYVFEIYLKFMKNEGFLSMVDEEKEKKDEAMEDDDDSFTFVTDEAFSS</sequence>